<sequence>MTTPDQHQPQRPDLAQTLIQRAEAASENRRAARSTAATQQGPTGAGAALLTDQANTQVLERIVAAHGWPGRSLVGEEAARAALTLALNADQDPRAQNGFLRAVHEAARQREVSASQWARLYDRCLARDGNLQVYGTQHRRRPDGELELYPVQGRDQLDVRRAQVGLLPHAEQFRLLRERLAGGSGSLPVPVPDHDEDLALAGSNP</sequence>
<accession>A0ABV1TPT9</accession>
<feature type="region of interest" description="Disordered" evidence="1">
    <location>
        <begin position="184"/>
        <end position="205"/>
    </location>
</feature>
<protein>
    <submittedName>
        <fullName evidence="2">DUF6624 domain-containing protein</fullName>
    </submittedName>
</protein>
<dbReference type="InterPro" id="IPR046732">
    <property type="entry name" value="DUF6624"/>
</dbReference>
<keyword evidence="3" id="KW-1185">Reference proteome</keyword>
<evidence type="ECO:0000313" key="2">
    <source>
        <dbReference type="EMBL" id="MER6271638.1"/>
    </source>
</evidence>
<dbReference type="EMBL" id="JBEOZM010000017">
    <property type="protein sequence ID" value="MER6271638.1"/>
    <property type="molecule type" value="Genomic_DNA"/>
</dbReference>
<feature type="compositionally biased region" description="Low complexity" evidence="1">
    <location>
        <begin position="33"/>
        <end position="45"/>
    </location>
</feature>
<proteinExistence type="predicted"/>
<organism evidence="2 3">
    <name type="scientific">Streptomyces sp. 900105755</name>
    <dbReference type="NCBI Taxonomy" id="3154389"/>
    <lineage>
        <taxon>Bacteria</taxon>
        <taxon>Bacillati</taxon>
        <taxon>Actinomycetota</taxon>
        <taxon>Actinomycetes</taxon>
        <taxon>Kitasatosporales</taxon>
        <taxon>Streptomycetaceae</taxon>
        <taxon>Streptomyces</taxon>
    </lineage>
</organism>
<dbReference type="Proteomes" id="UP001490365">
    <property type="component" value="Unassembled WGS sequence"/>
</dbReference>
<evidence type="ECO:0000256" key="1">
    <source>
        <dbReference type="SAM" id="MobiDB-lite"/>
    </source>
</evidence>
<gene>
    <name evidence="2" type="ORF">ABT211_30745</name>
</gene>
<name>A0ABV1TPT9_9ACTN</name>
<comment type="caution">
    <text evidence="2">The sequence shown here is derived from an EMBL/GenBank/DDBJ whole genome shotgun (WGS) entry which is preliminary data.</text>
</comment>
<dbReference type="RefSeq" id="WP_351960005.1">
    <property type="nucleotide sequence ID" value="NZ_JBEOZM010000017.1"/>
</dbReference>
<dbReference type="Pfam" id="PF20329">
    <property type="entry name" value="DUF6624"/>
    <property type="match status" value="1"/>
</dbReference>
<reference evidence="2 3" key="1">
    <citation type="submission" date="2024-06" db="EMBL/GenBank/DDBJ databases">
        <title>The Natural Products Discovery Center: Release of the First 8490 Sequenced Strains for Exploring Actinobacteria Biosynthetic Diversity.</title>
        <authorList>
            <person name="Kalkreuter E."/>
            <person name="Kautsar S.A."/>
            <person name="Yang D."/>
            <person name="Bader C.D."/>
            <person name="Teijaro C.N."/>
            <person name="Fluegel L."/>
            <person name="Davis C.M."/>
            <person name="Simpson J.R."/>
            <person name="Lauterbach L."/>
            <person name="Steele A.D."/>
            <person name="Gui C."/>
            <person name="Meng S."/>
            <person name="Li G."/>
            <person name="Viehrig K."/>
            <person name="Ye F."/>
            <person name="Su P."/>
            <person name="Kiefer A.F."/>
            <person name="Nichols A."/>
            <person name="Cepeda A.J."/>
            <person name="Yan W."/>
            <person name="Fan B."/>
            <person name="Jiang Y."/>
            <person name="Adhikari A."/>
            <person name="Zheng C.-J."/>
            <person name="Schuster L."/>
            <person name="Cowan T.M."/>
            <person name="Smanski M.J."/>
            <person name="Chevrette M.G."/>
            <person name="De Carvalho L.P.S."/>
            <person name="Shen B."/>
        </authorList>
    </citation>
    <scope>NUCLEOTIDE SEQUENCE [LARGE SCALE GENOMIC DNA]</scope>
    <source>
        <strain evidence="2 3">NPDC001694</strain>
    </source>
</reference>
<evidence type="ECO:0000313" key="3">
    <source>
        <dbReference type="Proteomes" id="UP001490365"/>
    </source>
</evidence>
<feature type="region of interest" description="Disordered" evidence="1">
    <location>
        <begin position="22"/>
        <end position="45"/>
    </location>
</feature>